<name>A0A4Y2E0E6_ARAVE</name>
<dbReference type="Proteomes" id="UP000499080">
    <property type="component" value="Unassembled WGS sequence"/>
</dbReference>
<evidence type="ECO:0000256" key="1">
    <source>
        <dbReference type="SAM" id="MobiDB-lite"/>
    </source>
</evidence>
<keyword evidence="3" id="KW-1185">Reference proteome</keyword>
<feature type="compositionally biased region" description="Polar residues" evidence="1">
    <location>
        <begin position="54"/>
        <end position="68"/>
    </location>
</feature>
<dbReference type="AlphaFoldDB" id="A0A4Y2E0E6"/>
<gene>
    <name evidence="2" type="ORF">AVEN_182190_1</name>
</gene>
<evidence type="ECO:0000313" key="2">
    <source>
        <dbReference type="EMBL" id="GBM22590.1"/>
    </source>
</evidence>
<accession>A0A4Y2E0E6</accession>
<feature type="region of interest" description="Disordered" evidence="1">
    <location>
        <begin position="52"/>
        <end position="77"/>
    </location>
</feature>
<protein>
    <submittedName>
        <fullName evidence="2">Uncharacterized protein</fullName>
    </submittedName>
</protein>
<organism evidence="2 3">
    <name type="scientific">Araneus ventricosus</name>
    <name type="common">Orbweaver spider</name>
    <name type="synonym">Epeira ventricosa</name>
    <dbReference type="NCBI Taxonomy" id="182803"/>
    <lineage>
        <taxon>Eukaryota</taxon>
        <taxon>Metazoa</taxon>
        <taxon>Ecdysozoa</taxon>
        <taxon>Arthropoda</taxon>
        <taxon>Chelicerata</taxon>
        <taxon>Arachnida</taxon>
        <taxon>Araneae</taxon>
        <taxon>Araneomorphae</taxon>
        <taxon>Entelegynae</taxon>
        <taxon>Araneoidea</taxon>
        <taxon>Araneidae</taxon>
        <taxon>Araneus</taxon>
    </lineage>
</organism>
<comment type="caution">
    <text evidence="2">The sequence shown here is derived from an EMBL/GenBank/DDBJ whole genome shotgun (WGS) entry which is preliminary data.</text>
</comment>
<proteinExistence type="predicted"/>
<reference evidence="2 3" key="1">
    <citation type="journal article" date="2019" name="Sci. Rep.">
        <title>Orb-weaving spider Araneus ventricosus genome elucidates the spidroin gene catalogue.</title>
        <authorList>
            <person name="Kono N."/>
            <person name="Nakamura H."/>
            <person name="Ohtoshi R."/>
            <person name="Moran D.A.P."/>
            <person name="Shinohara A."/>
            <person name="Yoshida Y."/>
            <person name="Fujiwara M."/>
            <person name="Mori M."/>
            <person name="Tomita M."/>
            <person name="Arakawa K."/>
        </authorList>
    </citation>
    <scope>NUCLEOTIDE SEQUENCE [LARGE SCALE GENOMIC DNA]</scope>
</reference>
<evidence type="ECO:0000313" key="3">
    <source>
        <dbReference type="Proteomes" id="UP000499080"/>
    </source>
</evidence>
<feature type="region of interest" description="Disordered" evidence="1">
    <location>
        <begin position="99"/>
        <end position="118"/>
    </location>
</feature>
<sequence>MEVAKKALHKVREAEMKVVCAPLMYVFIFTPRFEGTRGLFWDGPLTFEPRSDEMTTSELALQSPNFRTTPAEGTFDPDRFNTYQTCLQAVHRKNRVSNLEPSEVETLPPIHRGLKSAV</sequence>
<dbReference type="EMBL" id="BGPR01000482">
    <property type="protein sequence ID" value="GBM22590.1"/>
    <property type="molecule type" value="Genomic_DNA"/>
</dbReference>